<dbReference type="GO" id="GO:0005737">
    <property type="term" value="C:cytoplasm"/>
    <property type="evidence" value="ECO:0007669"/>
    <property type="project" value="TreeGrafter"/>
</dbReference>
<protein>
    <submittedName>
        <fullName evidence="1">Uncharacterized protein</fullName>
    </submittedName>
</protein>
<dbReference type="InterPro" id="IPR051316">
    <property type="entry name" value="Zinc-reg_GTPase_activator"/>
</dbReference>
<dbReference type="Proteomes" id="UP001206925">
    <property type="component" value="Unassembled WGS sequence"/>
</dbReference>
<sequence>MSSNMPMVLITSHDVIFNKIDLVPPDDKEELEKEIYSINSLANIVHSVSMQLIWNRQLLEENKNLTTKDLHDSGVRTMCISDSHQLDLDKIWYLKHDMDVYRCKGVLNVVNSDELHTVQGGKSSRTVNCILALKSCHEWKQTGANGTWKFCGNVIPVTFSKKFIRKNSKLFKNSLSRNISMNEASMNA</sequence>
<dbReference type="EMBL" id="JAMZMK010010209">
    <property type="protein sequence ID" value="KAI7732521.1"/>
    <property type="molecule type" value="Genomic_DNA"/>
</dbReference>
<evidence type="ECO:0000313" key="1">
    <source>
        <dbReference type="EMBL" id="KAI7732521.1"/>
    </source>
</evidence>
<comment type="caution">
    <text evidence="1">The sequence shown here is derived from an EMBL/GenBank/DDBJ whole genome shotgun (WGS) entry which is preliminary data.</text>
</comment>
<accession>A0AAD5G9M3</accession>
<proteinExistence type="predicted"/>
<organism evidence="1 2">
    <name type="scientific">Ambrosia artemisiifolia</name>
    <name type="common">Common ragweed</name>
    <dbReference type="NCBI Taxonomy" id="4212"/>
    <lineage>
        <taxon>Eukaryota</taxon>
        <taxon>Viridiplantae</taxon>
        <taxon>Streptophyta</taxon>
        <taxon>Embryophyta</taxon>
        <taxon>Tracheophyta</taxon>
        <taxon>Spermatophyta</taxon>
        <taxon>Magnoliopsida</taxon>
        <taxon>eudicotyledons</taxon>
        <taxon>Gunneridae</taxon>
        <taxon>Pentapetalae</taxon>
        <taxon>asterids</taxon>
        <taxon>campanulids</taxon>
        <taxon>Asterales</taxon>
        <taxon>Asteraceae</taxon>
        <taxon>Asteroideae</taxon>
        <taxon>Heliantheae alliance</taxon>
        <taxon>Heliantheae</taxon>
        <taxon>Ambrosia</taxon>
    </lineage>
</organism>
<feature type="non-terminal residue" evidence="1">
    <location>
        <position position="1"/>
    </location>
</feature>
<gene>
    <name evidence="1" type="ORF">M8C21_012621</name>
</gene>
<reference evidence="1" key="1">
    <citation type="submission" date="2022-06" db="EMBL/GenBank/DDBJ databases">
        <title>Uncovering the hologenomic basis of an extraordinary plant invasion.</title>
        <authorList>
            <person name="Bieker V.C."/>
            <person name="Martin M.D."/>
            <person name="Gilbert T."/>
            <person name="Hodgins K."/>
            <person name="Battlay P."/>
            <person name="Petersen B."/>
            <person name="Wilson J."/>
        </authorList>
    </citation>
    <scope>NUCLEOTIDE SEQUENCE</scope>
    <source>
        <strain evidence="1">AA19_3_7</strain>
        <tissue evidence="1">Leaf</tissue>
    </source>
</reference>
<dbReference type="AlphaFoldDB" id="A0AAD5G9M3"/>
<dbReference type="PANTHER" id="PTHR13748">
    <property type="entry name" value="COBW-RELATED"/>
    <property type="match status" value="1"/>
</dbReference>
<dbReference type="PANTHER" id="PTHR13748:SF31">
    <property type="entry name" value="ZINC-REGULATED GTPASE METALLOPROTEIN ACTIVATOR 1A-RELATED"/>
    <property type="match status" value="1"/>
</dbReference>
<dbReference type="InterPro" id="IPR036627">
    <property type="entry name" value="CobW-likC_sf"/>
</dbReference>
<dbReference type="Gene3D" id="3.30.1220.10">
    <property type="entry name" value="CobW-like, C-terminal domain"/>
    <property type="match status" value="1"/>
</dbReference>
<keyword evidence="2" id="KW-1185">Reference proteome</keyword>
<name>A0AAD5G9M3_AMBAR</name>
<evidence type="ECO:0000313" key="2">
    <source>
        <dbReference type="Proteomes" id="UP001206925"/>
    </source>
</evidence>